<keyword evidence="1" id="KW-0812">Transmembrane</keyword>
<dbReference type="PIRSF" id="PIRSF016495">
    <property type="entry name" value="UCP016495"/>
    <property type="match status" value="1"/>
</dbReference>
<keyword evidence="1" id="KW-1133">Transmembrane helix</keyword>
<keyword evidence="1" id="KW-0472">Membrane</keyword>
<organism evidence="4">
    <name type="scientific">Thermogladius calderae</name>
    <dbReference type="NCBI Taxonomy" id="1200300"/>
    <lineage>
        <taxon>Archaea</taxon>
        <taxon>Thermoproteota</taxon>
        <taxon>Thermoprotei</taxon>
        <taxon>Desulfurococcales</taxon>
        <taxon>Desulfurococcaceae</taxon>
        <taxon>Thermogladius</taxon>
    </lineage>
</organism>
<reference evidence="4" key="1">
    <citation type="journal article" date="2020" name="mSystems">
        <title>Genome- and Community-Level Interaction Insights into Carbon Utilization and Element Cycling Functions of Hydrothermarchaeota in Hydrothermal Sediment.</title>
        <authorList>
            <person name="Zhou Z."/>
            <person name="Liu Y."/>
            <person name="Xu W."/>
            <person name="Pan J."/>
            <person name="Luo Z.H."/>
            <person name="Li M."/>
        </authorList>
    </citation>
    <scope>NUCLEOTIDE SEQUENCE [LARGE SCALE GENOMIC DNA]</scope>
    <source>
        <strain evidence="4">SpSt-110</strain>
    </source>
</reference>
<evidence type="ECO:0000313" key="4">
    <source>
        <dbReference type="EMBL" id="HHP68310.1"/>
    </source>
</evidence>
<evidence type="ECO:0000256" key="1">
    <source>
        <dbReference type="SAM" id="Phobius"/>
    </source>
</evidence>
<protein>
    <submittedName>
        <fullName evidence="4">DUF1512 domain-containing protein</fullName>
    </submittedName>
</protein>
<dbReference type="InterPro" id="IPR056460">
    <property type="entry name" value="DUF1512_N"/>
</dbReference>
<gene>
    <name evidence="4" type="ORF">ENM60_05970</name>
</gene>
<name>A0A7J3Y050_9CREN</name>
<dbReference type="AlphaFoldDB" id="A0A7J3Y050"/>
<dbReference type="InterPro" id="IPR056461">
    <property type="entry name" value="DUF1512_C"/>
</dbReference>
<feature type="domain" description="DUF1512" evidence="2">
    <location>
        <begin position="8"/>
        <end position="183"/>
    </location>
</feature>
<dbReference type="EMBL" id="DRYK01000078">
    <property type="protein sequence ID" value="HHP68310.1"/>
    <property type="molecule type" value="Genomic_DNA"/>
</dbReference>
<dbReference type="InterPro" id="IPR009995">
    <property type="entry name" value="DUF1512"/>
</dbReference>
<sequence>MNSDTISLITQIIWLAIFILLITGLNQKIQMRIWAMDIRNKLNIIKRIIDEDRMRVEKIISNLGYQTPAVLVDRVLDFFTIEPVGIEPTDIIKRLDHMLRTSEGTLRRFVENSLPNVGKFERSLVETSIEILSGLNLIYKVIRHYLLTGERENNWVLLMQLELVMPTIMKYVETYHMALDPFTTGKPVGDSLGPLVVYNLVEKSKVLSKRVVDDTSIIEAWLEDRRVLFVKAEGPGSNVGHPGAVINSLVEELKGSVDLVITVDAALKLEGEDTGSIAEGVGAAIGDPGPEKIAIERAASKYNIPLRAIVVKMDYREALTVMRKEIFESSLKAMEHVLRLIREETKPNSTVIVAGIGNTIGVPL</sequence>
<evidence type="ECO:0000259" key="2">
    <source>
        <dbReference type="Pfam" id="PF07431"/>
    </source>
</evidence>
<feature type="transmembrane region" description="Helical" evidence="1">
    <location>
        <begin position="6"/>
        <end position="26"/>
    </location>
</feature>
<dbReference type="Pfam" id="PF07431">
    <property type="entry name" value="DUF1512"/>
    <property type="match status" value="1"/>
</dbReference>
<accession>A0A7J3Y050</accession>
<proteinExistence type="predicted"/>
<feature type="domain" description="DUF1512" evidence="3">
    <location>
        <begin position="188"/>
        <end position="363"/>
    </location>
</feature>
<dbReference type="Pfam" id="PF23542">
    <property type="entry name" value="DUF1512_C"/>
    <property type="match status" value="1"/>
</dbReference>
<comment type="caution">
    <text evidence="4">The sequence shown here is derived from an EMBL/GenBank/DDBJ whole genome shotgun (WGS) entry which is preliminary data.</text>
</comment>
<evidence type="ECO:0000259" key="3">
    <source>
        <dbReference type="Pfam" id="PF23542"/>
    </source>
</evidence>